<name>A0AAV3YWA8_9GAST</name>
<proteinExistence type="predicted"/>
<organism evidence="1 2">
    <name type="scientific">Plakobranchus ocellatus</name>
    <dbReference type="NCBI Taxonomy" id="259542"/>
    <lineage>
        <taxon>Eukaryota</taxon>
        <taxon>Metazoa</taxon>
        <taxon>Spiralia</taxon>
        <taxon>Lophotrochozoa</taxon>
        <taxon>Mollusca</taxon>
        <taxon>Gastropoda</taxon>
        <taxon>Heterobranchia</taxon>
        <taxon>Euthyneura</taxon>
        <taxon>Panpulmonata</taxon>
        <taxon>Sacoglossa</taxon>
        <taxon>Placobranchoidea</taxon>
        <taxon>Plakobranchidae</taxon>
        <taxon>Plakobranchus</taxon>
    </lineage>
</organism>
<evidence type="ECO:0000313" key="1">
    <source>
        <dbReference type="EMBL" id="GFN86636.1"/>
    </source>
</evidence>
<gene>
    <name evidence="1" type="ORF">PoB_001314200</name>
</gene>
<accession>A0AAV3YWA8</accession>
<dbReference type="EMBL" id="BLXT01001552">
    <property type="protein sequence ID" value="GFN86636.1"/>
    <property type="molecule type" value="Genomic_DNA"/>
</dbReference>
<keyword evidence="2" id="KW-1185">Reference proteome</keyword>
<comment type="caution">
    <text evidence="1">The sequence shown here is derived from an EMBL/GenBank/DDBJ whole genome shotgun (WGS) entry which is preliminary data.</text>
</comment>
<dbReference type="Proteomes" id="UP000735302">
    <property type="component" value="Unassembled WGS sequence"/>
</dbReference>
<reference evidence="1 2" key="1">
    <citation type="journal article" date="2021" name="Elife">
        <title>Chloroplast acquisition without the gene transfer in kleptoplastic sea slugs, Plakobranchus ocellatus.</title>
        <authorList>
            <person name="Maeda T."/>
            <person name="Takahashi S."/>
            <person name="Yoshida T."/>
            <person name="Shimamura S."/>
            <person name="Takaki Y."/>
            <person name="Nagai Y."/>
            <person name="Toyoda A."/>
            <person name="Suzuki Y."/>
            <person name="Arimoto A."/>
            <person name="Ishii H."/>
            <person name="Satoh N."/>
            <person name="Nishiyama T."/>
            <person name="Hasebe M."/>
            <person name="Maruyama T."/>
            <person name="Minagawa J."/>
            <person name="Obokata J."/>
            <person name="Shigenobu S."/>
        </authorList>
    </citation>
    <scope>NUCLEOTIDE SEQUENCE [LARGE SCALE GENOMIC DNA]</scope>
</reference>
<dbReference type="AlphaFoldDB" id="A0AAV3YWA8"/>
<evidence type="ECO:0000313" key="2">
    <source>
        <dbReference type="Proteomes" id="UP000735302"/>
    </source>
</evidence>
<sequence length="141" mass="16305">MNNAFIKFNPIRIHKNRCECLEGRLDRVVFCENFKTLRLNNRSVLKTLRFNHPETWRGYSSLSNGQSATLYFSNKLEHKDSLAFERVNQIQALLRKHIRILGLRKCQCIFEGLHPDSKIPAGFTSGFARSFTTDALDVKGM</sequence>
<protein>
    <submittedName>
        <fullName evidence="1">Uncharacterized protein</fullName>
    </submittedName>
</protein>